<dbReference type="Proteomes" id="UP001164539">
    <property type="component" value="Chromosome 4"/>
</dbReference>
<keyword evidence="1" id="KW-0762">Sugar transport</keyword>
<reference evidence="1 2" key="1">
    <citation type="journal article" date="2023" name="Science">
        <title>Complex scaffold remodeling in plant triterpene biosynthesis.</title>
        <authorList>
            <person name="De La Pena R."/>
            <person name="Hodgson H."/>
            <person name="Liu J.C."/>
            <person name="Stephenson M.J."/>
            <person name="Martin A.C."/>
            <person name="Owen C."/>
            <person name="Harkess A."/>
            <person name="Leebens-Mack J."/>
            <person name="Jimenez L.E."/>
            <person name="Osbourn A."/>
            <person name="Sattely E.S."/>
        </authorList>
    </citation>
    <scope>NUCLEOTIDE SEQUENCE [LARGE SCALE GENOMIC DNA]</scope>
    <source>
        <strain evidence="2">cv. JPN11</strain>
        <tissue evidence="1">Leaf</tissue>
    </source>
</reference>
<evidence type="ECO:0000313" key="1">
    <source>
        <dbReference type="EMBL" id="KAJ4721200.1"/>
    </source>
</evidence>
<accession>A0ACC1YEY0</accession>
<organism evidence="1 2">
    <name type="scientific">Melia azedarach</name>
    <name type="common">Chinaberry tree</name>
    <dbReference type="NCBI Taxonomy" id="155640"/>
    <lineage>
        <taxon>Eukaryota</taxon>
        <taxon>Viridiplantae</taxon>
        <taxon>Streptophyta</taxon>
        <taxon>Embryophyta</taxon>
        <taxon>Tracheophyta</taxon>
        <taxon>Spermatophyta</taxon>
        <taxon>Magnoliopsida</taxon>
        <taxon>eudicotyledons</taxon>
        <taxon>Gunneridae</taxon>
        <taxon>Pentapetalae</taxon>
        <taxon>rosids</taxon>
        <taxon>malvids</taxon>
        <taxon>Sapindales</taxon>
        <taxon>Meliaceae</taxon>
        <taxon>Melia</taxon>
    </lineage>
</organism>
<sequence length="252" mass="28697">MGHLSAHLLAFIFGLLGNIVSFLVFLAPLPTFYTIFKRKSSEGYHSIPYVIALCSAMLLLYYGFLKSKAILIITINSIGCVIEITYLILYLIFAPKKEKRLTIKLILLFNIGAFCLLMLVINFLVKPPQRVTAVGWVCAAYNLAVFAAPLSIMRTVMKTKSVEYMPVSLSFFLTLCATSWFFYGFFVRDMFIALPNVLGFLFGIAQMILYLVYKSKQGKELTNQKHNYEPETNNEMKILDIYEHNESNDNNV</sequence>
<dbReference type="EMBL" id="CM051397">
    <property type="protein sequence ID" value="KAJ4721200.1"/>
    <property type="molecule type" value="Genomic_DNA"/>
</dbReference>
<keyword evidence="1" id="KW-0813">Transport</keyword>
<proteinExistence type="predicted"/>
<protein>
    <submittedName>
        <fullName evidence="1">Bidirectional sugar transporter SWEET</fullName>
    </submittedName>
</protein>
<comment type="caution">
    <text evidence="1">The sequence shown here is derived from an EMBL/GenBank/DDBJ whole genome shotgun (WGS) entry which is preliminary data.</text>
</comment>
<gene>
    <name evidence="1" type="ORF">OWV82_008920</name>
</gene>
<keyword evidence="2" id="KW-1185">Reference proteome</keyword>
<evidence type="ECO:0000313" key="2">
    <source>
        <dbReference type="Proteomes" id="UP001164539"/>
    </source>
</evidence>
<name>A0ACC1YEY0_MELAZ</name>